<protein>
    <submittedName>
        <fullName evidence="1">Uncharacterized protein</fullName>
    </submittedName>
</protein>
<comment type="caution">
    <text evidence="1">The sequence shown here is derived from an EMBL/GenBank/DDBJ whole genome shotgun (WGS) entry which is preliminary data.</text>
</comment>
<name>A0ACB8Y544_ARCLA</name>
<accession>A0ACB8Y544</accession>
<evidence type="ECO:0000313" key="2">
    <source>
        <dbReference type="Proteomes" id="UP001055879"/>
    </source>
</evidence>
<dbReference type="EMBL" id="CM042060">
    <property type="protein sequence ID" value="KAI3678909.1"/>
    <property type="molecule type" value="Genomic_DNA"/>
</dbReference>
<dbReference type="Proteomes" id="UP001055879">
    <property type="component" value="Linkage Group LG14"/>
</dbReference>
<gene>
    <name evidence="1" type="ORF">L6452_38213</name>
</gene>
<proteinExistence type="predicted"/>
<evidence type="ECO:0000313" key="1">
    <source>
        <dbReference type="EMBL" id="KAI3678909.1"/>
    </source>
</evidence>
<organism evidence="1 2">
    <name type="scientific">Arctium lappa</name>
    <name type="common">Greater burdock</name>
    <name type="synonym">Lappa major</name>
    <dbReference type="NCBI Taxonomy" id="4217"/>
    <lineage>
        <taxon>Eukaryota</taxon>
        <taxon>Viridiplantae</taxon>
        <taxon>Streptophyta</taxon>
        <taxon>Embryophyta</taxon>
        <taxon>Tracheophyta</taxon>
        <taxon>Spermatophyta</taxon>
        <taxon>Magnoliopsida</taxon>
        <taxon>eudicotyledons</taxon>
        <taxon>Gunneridae</taxon>
        <taxon>Pentapetalae</taxon>
        <taxon>asterids</taxon>
        <taxon>campanulids</taxon>
        <taxon>Asterales</taxon>
        <taxon>Asteraceae</taxon>
        <taxon>Carduoideae</taxon>
        <taxon>Cardueae</taxon>
        <taxon>Arctiinae</taxon>
        <taxon>Arctium</taxon>
    </lineage>
</organism>
<sequence>MERFTGFLATILSISVVITVNGQITSPCSVSMIASFAPCVNFITGSSSNGRSPTASCCGAVESLMITSMECTCLIVTGNVAFSLPSPINWALAITLPKACKSKSVPLQCKRNATGIPLPPAGPAIFVPPPPKIPPPRALPPPADSPELPPSPSGSKRATLAPTPSETAPAVLQDPETDREPEAPDASAPVRQAPTVGSGIRPVLNPLSASNPLSIPPPLLLLMLVATTVTNFPHVFIFGSVL</sequence>
<reference evidence="1 2" key="2">
    <citation type="journal article" date="2022" name="Mol. Ecol. Resour.">
        <title>The genomes of chicory, endive, great burdock and yacon provide insights into Asteraceae paleo-polyploidization history and plant inulin production.</title>
        <authorList>
            <person name="Fan W."/>
            <person name="Wang S."/>
            <person name="Wang H."/>
            <person name="Wang A."/>
            <person name="Jiang F."/>
            <person name="Liu H."/>
            <person name="Zhao H."/>
            <person name="Xu D."/>
            <person name="Zhang Y."/>
        </authorList>
    </citation>
    <scope>NUCLEOTIDE SEQUENCE [LARGE SCALE GENOMIC DNA]</scope>
    <source>
        <strain evidence="2">cv. Niubang</strain>
    </source>
</reference>
<keyword evidence="2" id="KW-1185">Reference proteome</keyword>
<reference evidence="2" key="1">
    <citation type="journal article" date="2022" name="Mol. Ecol. Resour.">
        <title>The genomes of chicory, endive, great burdock and yacon provide insights into Asteraceae palaeo-polyploidization history and plant inulin production.</title>
        <authorList>
            <person name="Fan W."/>
            <person name="Wang S."/>
            <person name="Wang H."/>
            <person name="Wang A."/>
            <person name="Jiang F."/>
            <person name="Liu H."/>
            <person name="Zhao H."/>
            <person name="Xu D."/>
            <person name="Zhang Y."/>
        </authorList>
    </citation>
    <scope>NUCLEOTIDE SEQUENCE [LARGE SCALE GENOMIC DNA]</scope>
    <source>
        <strain evidence="2">cv. Niubang</strain>
    </source>
</reference>